<reference evidence="2" key="1">
    <citation type="submission" date="2016-10" db="EMBL/GenBank/DDBJ databases">
        <title>Comparative genomics uncovers the prolific and rare metabolic potential of the cyanobacterial genus Moorea.</title>
        <authorList>
            <person name="Leao T."/>
            <person name="Castelao G."/>
            <person name="Korobeynikov A."/>
            <person name="Monroe E.A."/>
            <person name="Podell S."/>
            <person name="Glukhov E."/>
            <person name="Allen E."/>
            <person name="Gerwick W.H."/>
            <person name="Gerwick L."/>
        </authorList>
    </citation>
    <scope>NUCLEOTIDE SEQUENCE [LARGE SCALE GENOMIC DNA]</scope>
    <source>
        <strain evidence="2">PAL-8-15-08-1</strain>
    </source>
</reference>
<dbReference type="OrthoDB" id="436117at2"/>
<gene>
    <name evidence="1" type="ORF">BJP34_03280</name>
</gene>
<dbReference type="Proteomes" id="UP000177870">
    <property type="component" value="Chromosome"/>
</dbReference>
<evidence type="ECO:0000313" key="2">
    <source>
        <dbReference type="Proteomes" id="UP000177870"/>
    </source>
</evidence>
<proteinExistence type="predicted"/>
<name>A0A1D8TLR8_9CYAN</name>
<protein>
    <submittedName>
        <fullName evidence="1">Uncharacterized protein</fullName>
    </submittedName>
</protein>
<evidence type="ECO:0000313" key="1">
    <source>
        <dbReference type="EMBL" id="AOW98600.1"/>
    </source>
</evidence>
<organism evidence="1 2">
    <name type="scientific">Moorena producens PAL-8-15-08-1</name>
    <dbReference type="NCBI Taxonomy" id="1458985"/>
    <lineage>
        <taxon>Bacteria</taxon>
        <taxon>Bacillati</taxon>
        <taxon>Cyanobacteriota</taxon>
        <taxon>Cyanophyceae</taxon>
        <taxon>Coleofasciculales</taxon>
        <taxon>Coleofasciculaceae</taxon>
        <taxon>Moorena</taxon>
    </lineage>
</organism>
<dbReference type="KEGG" id="mpro:BJP34_03280"/>
<accession>A0A1D8TLR8</accession>
<dbReference type="RefSeq" id="WP_070391107.1">
    <property type="nucleotide sequence ID" value="NZ_CP017599.1"/>
</dbReference>
<dbReference type="AlphaFoldDB" id="A0A1D8TLR8"/>
<sequence length="598" mass="68491">MPTRSRVKFKRGERYKYKDLKFKRGERYKYRDLKFKRGEKVSLRELEFRLRRITPTPELSQAAVRWKQVKLAVKIRGREIAEELLRREQDNQRQEINQSRESLTNKLSIPQEPQDWSNEDCQNAIKGLNSDWKHIQATLKNDTEALKKLVDFRKQLVDSLIDEMRQKYPGLVASSVGSSDLTSDYDVTLGVTDGSVNDVKAVQELNARLKEIFGKQPGTVFDTNFYTNNFLTLKENILTDGSVGEVAPADSPNEATAPITTADQDVLALLKQRRYMDQIKWDDYVTEVTNDITDSTKRAETRRQYDTANDIYQISLQELLEATGEPTESVQLTDEEESLIELQPVESHEQFRNQLLLSHKIRAQEESNSDLVLEKSNELYNNRMLQVRELQAQVAALPDQNSEEAQNLKAEVERQLSNALFFASEAYHSKGTILHVVEGIQGKNQEVLAALTPNQILDSVNEQLGDLLKNIRHYTAQEVDDGTTFYRASKYMHRLFDAVNLLKEKGTIGDLDFESQYGSTQDLYEAIGEVLLPARKGKFGLSPEETMELARDTVWNMYQIITAEELEDIVLSLVKEVNIVARDVINFDDADVPELLPE</sequence>
<dbReference type="EMBL" id="CP017599">
    <property type="protein sequence ID" value="AOW98600.1"/>
    <property type="molecule type" value="Genomic_DNA"/>
</dbReference>